<feature type="transmembrane region" description="Helical" evidence="7">
    <location>
        <begin position="103"/>
        <end position="127"/>
    </location>
</feature>
<comment type="subcellular location">
    <subcellularLocation>
        <location evidence="1 7">Cell membrane</location>
        <topology evidence="1 7">Multi-pass membrane protein</topology>
    </subcellularLocation>
</comment>
<comment type="similarity">
    <text evidence="7">Belongs to the binding-protein-dependent transport system permease family.</text>
</comment>
<dbReference type="InterPro" id="IPR000515">
    <property type="entry name" value="MetI-like"/>
</dbReference>
<dbReference type="PROSITE" id="PS50928">
    <property type="entry name" value="ABC_TM1"/>
    <property type="match status" value="1"/>
</dbReference>
<dbReference type="Proteomes" id="UP001371224">
    <property type="component" value="Unassembled WGS sequence"/>
</dbReference>
<keyword evidence="6 7" id="KW-0472">Membrane</keyword>
<protein>
    <submittedName>
        <fullName evidence="9">Carbohydrate ABC transporter permease</fullName>
    </submittedName>
</protein>
<dbReference type="Gene3D" id="1.10.3720.10">
    <property type="entry name" value="MetI-like"/>
    <property type="match status" value="1"/>
</dbReference>
<keyword evidence="10" id="KW-1185">Reference proteome</keyword>
<evidence type="ECO:0000259" key="8">
    <source>
        <dbReference type="PROSITE" id="PS50928"/>
    </source>
</evidence>
<gene>
    <name evidence="9" type="ORF">WDU99_06985</name>
</gene>
<sequence length="312" mass="33667">MATGANLGKARSTVSTQLREQETRVIVVPNPRQRRRQGKGRAPRVATVLAWAYAALCTYPLLWLILQSFRTDAEILSKPWGLPLRPTFDAYATAFETTPLPQYFLNSLLVTVAVMLLVVACCAGAGYALSKLRFPGSDFVLLAFIGVLVLPAPILLLPVFLISSDLGIINTHIGLIGPYAAGGLPLGIFLMKTHFDAIPASYAEAAEIDRASSWQIFRMIMLPLIGPAAATVAVLAFMSSWNEYIYALVSIRSAELFTLPIGIADLSAKRFLSGYAPVFAAMVVTALPVYIMFIAAQRAFIRSLTLGGGVKG</sequence>
<evidence type="ECO:0000256" key="6">
    <source>
        <dbReference type="ARBA" id="ARBA00023136"/>
    </source>
</evidence>
<feature type="transmembrane region" description="Helical" evidence="7">
    <location>
        <begin position="139"/>
        <end position="162"/>
    </location>
</feature>
<evidence type="ECO:0000256" key="7">
    <source>
        <dbReference type="RuleBase" id="RU363032"/>
    </source>
</evidence>
<accession>A0ABU8LAB5</accession>
<feature type="transmembrane region" description="Helical" evidence="7">
    <location>
        <begin position="275"/>
        <end position="296"/>
    </location>
</feature>
<reference evidence="9 10" key="1">
    <citation type="submission" date="2024-02" db="EMBL/GenBank/DDBJ databases">
        <authorList>
            <person name="Saticioglu I.B."/>
        </authorList>
    </citation>
    <scope>NUCLEOTIDE SEQUENCE [LARGE SCALE GENOMIC DNA]</scope>
    <source>
        <strain evidence="9 10">Mu-80</strain>
    </source>
</reference>
<dbReference type="InterPro" id="IPR035906">
    <property type="entry name" value="MetI-like_sf"/>
</dbReference>
<keyword evidence="3" id="KW-1003">Cell membrane</keyword>
<dbReference type="CDD" id="cd06261">
    <property type="entry name" value="TM_PBP2"/>
    <property type="match status" value="1"/>
</dbReference>
<feature type="transmembrane region" description="Helical" evidence="7">
    <location>
        <begin position="220"/>
        <end position="238"/>
    </location>
</feature>
<dbReference type="PANTHER" id="PTHR43744">
    <property type="entry name" value="ABC TRANSPORTER PERMEASE PROTEIN MG189-RELATED-RELATED"/>
    <property type="match status" value="1"/>
</dbReference>
<name>A0ABU8LAB5_9MICO</name>
<evidence type="ECO:0000256" key="3">
    <source>
        <dbReference type="ARBA" id="ARBA00022475"/>
    </source>
</evidence>
<evidence type="ECO:0000313" key="9">
    <source>
        <dbReference type="EMBL" id="MEJ1088058.1"/>
    </source>
</evidence>
<evidence type="ECO:0000256" key="5">
    <source>
        <dbReference type="ARBA" id="ARBA00022989"/>
    </source>
</evidence>
<dbReference type="Pfam" id="PF00528">
    <property type="entry name" value="BPD_transp_1"/>
    <property type="match status" value="1"/>
</dbReference>
<evidence type="ECO:0000313" key="10">
    <source>
        <dbReference type="Proteomes" id="UP001371224"/>
    </source>
</evidence>
<keyword evidence="5 7" id="KW-1133">Transmembrane helix</keyword>
<keyword evidence="4 7" id="KW-0812">Transmembrane</keyword>
<comment type="caution">
    <text evidence="9">The sequence shown here is derived from an EMBL/GenBank/DDBJ whole genome shotgun (WGS) entry which is preliminary data.</text>
</comment>
<keyword evidence="2 7" id="KW-0813">Transport</keyword>
<feature type="transmembrane region" description="Helical" evidence="7">
    <location>
        <begin position="45"/>
        <end position="66"/>
    </location>
</feature>
<proteinExistence type="inferred from homology"/>
<evidence type="ECO:0000256" key="2">
    <source>
        <dbReference type="ARBA" id="ARBA00022448"/>
    </source>
</evidence>
<feature type="domain" description="ABC transmembrane type-1" evidence="8">
    <location>
        <begin position="104"/>
        <end position="296"/>
    </location>
</feature>
<organism evidence="9 10">
    <name type="scientific">Microbacterium bandirmense</name>
    <dbReference type="NCBI Taxonomy" id="3122050"/>
    <lineage>
        <taxon>Bacteria</taxon>
        <taxon>Bacillati</taxon>
        <taxon>Actinomycetota</taxon>
        <taxon>Actinomycetes</taxon>
        <taxon>Micrococcales</taxon>
        <taxon>Microbacteriaceae</taxon>
        <taxon>Microbacterium</taxon>
    </lineage>
</organism>
<evidence type="ECO:0000256" key="1">
    <source>
        <dbReference type="ARBA" id="ARBA00004651"/>
    </source>
</evidence>
<evidence type="ECO:0000256" key="4">
    <source>
        <dbReference type="ARBA" id="ARBA00022692"/>
    </source>
</evidence>
<dbReference type="EMBL" id="JBBDGM010000005">
    <property type="protein sequence ID" value="MEJ1088058.1"/>
    <property type="molecule type" value="Genomic_DNA"/>
</dbReference>
<dbReference type="SUPFAM" id="SSF161098">
    <property type="entry name" value="MetI-like"/>
    <property type="match status" value="1"/>
</dbReference>
<dbReference type="RefSeq" id="WP_337331727.1">
    <property type="nucleotide sequence ID" value="NZ_JBBDGM010000005.1"/>
</dbReference>
<dbReference type="PANTHER" id="PTHR43744:SF12">
    <property type="entry name" value="ABC TRANSPORTER PERMEASE PROTEIN MG189-RELATED"/>
    <property type="match status" value="1"/>
</dbReference>
<feature type="transmembrane region" description="Helical" evidence="7">
    <location>
        <begin position="168"/>
        <end position="191"/>
    </location>
</feature>